<evidence type="ECO:0000256" key="1">
    <source>
        <dbReference type="SAM" id="MobiDB-lite"/>
    </source>
</evidence>
<dbReference type="Proteomes" id="UP001324115">
    <property type="component" value="Unassembled WGS sequence"/>
</dbReference>
<reference evidence="2 3" key="1">
    <citation type="journal article" date="2023" name="G3 (Bethesda)">
        <title>A haplotype-resolved chromosome-scale genome for Quercus rubra L. provides insights into the genetics of adaptive traits for red oak species.</title>
        <authorList>
            <person name="Kapoor B."/>
            <person name="Jenkins J."/>
            <person name="Schmutz J."/>
            <person name="Zhebentyayeva T."/>
            <person name="Kuelheim C."/>
            <person name="Coggeshall M."/>
            <person name="Heim C."/>
            <person name="Lasky J.R."/>
            <person name="Leites L."/>
            <person name="Islam-Faridi N."/>
            <person name="Romero-Severson J."/>
            <person name="DeLeo V.L."/>
            <person name="Lucas S.M."/>
            <person name="Lazic D."/>
            <person name="Gailing O."/>
            <person name="Carlson J."/>
            <person name="Staton M."/>
        </authorList>
    </citation>
    <scope>NUCLEOTIDE SEQUENCE [LARGE SCALE GENOMIC DNA]</scope>
    <source>
        <strain evidence="2">Pseudo-F2</strain>
    </source>
</reference>
<evidence type="ECO:0008006" key="4">
    <source>
        <dbReference type="Google" id="ProtNLM"/>
    </source>
</evidence>
<dbReference type="EMBL" id="JAXUIC010000002">
    <property type="protein sequence ID" value="KAK4604077.1"/>
    <property type="molecule type" value="Genomic_DNA"/>
</dbReference>
<dbReference type="PANTHER" id="PTHR33240">
    <property type="entry name" value="OS08G0508500 PROTEIN"/>
    <property type="match status" value="1"/>
</dbReference>
<dbReference type="InterPro" id="IPR021109">
    <property type="entry name" value="Peptidase_aspartic_dom_sf"/>
</dbReference>
<accession>A0AAN7JAH2</accession>
<organism evidence="2 3">
    <name type="scientific">Quercus rubra</name>
    <name type="common">Northern red oak</name>
    <name type="synonym">Quercus borealis</name>
    <dbReference type="NCBI Taxonomy" id="3512"/>
    <lineage>
        <taxon>Eukaryota</taxon>
        <taxon>Viridiplantae</taxon>
        <taxon>Streptophyta</taxon>
        <taxon>Embryophyta</taxon>
        <taxon>Tracheophyta</taxon>
        <taxon>Spermatophyta</taxon>
        <taxon>Magnoliopsida</taxon>
        <taxon>eudicotyledons</taxon>
        <taxon>Gunneridae</taxon>
        <taxon>Pentapetalae</taxon>
        <taxon>rosids</taxon>
        <taxon>fabids</taxon>
        <taxon>Fagales</taxon>
        <taxon>Fagaceae</taxon>
        <taxon>Quercus</taxon>
    </lineage>
</organism>
<name>A0AAN7JAH2_QUERU</name>
<evidence type="ECO:0000313" key="3">
    <source>
        <dbReference type="Proteomes" id="UP001324115"/>
    </source>
</evidence>
<feature type="region of interest" description="Disordered" evidence="1">
    <location>
        <begin position="185"/>
        <end position="218"/>
    </location>
</feature>
<keyword evidence="3" id="KW-1185">Reference proteome</keyword>
<sequence length="507" mass="57309">MVKESMAVAVEPVKISNKENKRMEKRAGPMQKREKRRLTLKEMEEKTYPFPNADVRGMLEDLLEKNVIKLPECKRPEEMGHTNDPKYCIYHRVVSHPVEKCFVLKDLILRLAKEGKIILDLDETAKANHATFAVGSPISAKSPTPMEVRADDELVGDEEGWTFVTYKRLQKLHNLKPHVPYKKRELQASNSKVAPKGKGTNGLKKQRKGARPNELLQKEGPLPVTLHEFFPKSFLAECLMTTTYMVSCHDADDQEDPTEKEEKVNLEEIKVTKEEGSETHASEETVALCAHCRYKMTFADEDLLLGSKSHNRPLFVSGYTGGERVSPILIDDGSTVNIMPKGIMRRLGISMEELSKSRLVIQGFNQEGQKAIGMIRLDVTIDELKARPLFHVIDSKTSYNLLLGRPWIHGNGVVLSTLHQCFKYCNGKQVKVVTADLQPFTTAESHFADAKFYSDCDTTYDVPQEKSTEKKKAKHKEGGEPLTEGPKPNSKVRQKFCEEKKEAAMVL</sequence>
<dbReference type="SUPFAM" id="SSF50630">
    <property type="entry name" value="Acid proteases"/>
    <property type="match status" value="1"/>
</dbReference>
<dbReference type="Gene3D" id="2.40.70.10">
    <property type="entry name" value="Acid Proteases"/>
    <property type="match status" value="1"/>
</dbReference>
<dbReference type="AlphaFoldDB" id="A0AAN7JAH2"/>
<dbReference type="CDD" id="cd00303">
    <property type="entry name" value="retropepsin_like"/>
    <property type="match status" value="1"/>
</dbReference>
<proteinExistence type="predicted"/>
<comment type="caution">
    <text evidence="2">The sequence shown here is derived from an EMBL/GenBank/DDBJ whole genome shotgun (WGS) entry which is preliminary data.</text>
</comment>
<protein>
    <recommendedName>
        <fullName evidence="4">Ty3-gypsy retrotransposon protein</fullName>
    </recommendedName>
</protein>
<dbReference type="PANTHER" id="PTHR33240:SF15">
    <property type="entry name" value="GAG-PRO-LIKE PROTEIN"/>
    <property type="match status" value="1"/>
</dbReference>
<feature type="compositionally biased region" description="Basic and acidic residues" evidence="1">
    <location>
        <begin position="16"/>
        <end position="27"/>
    </location>
</feature>
<gene>
    <name evidence="2" type="ORF">RGQ29_012546</name>
</gene>
<feature type="region of interest" description="Disordered" evidence="1">
    <location>
        <begin position="463"/>
        <end position="494"/>
    </location>
</feature>
<feature type="region of interest" description="Disordered" evidence="1">
    <location>
        <begin position="13"/>
        <end position="35"/>
    </location>
</feature>
<evidence type="ECO:0000313" key="2">
    <source>
        <dbReference type="EMBL" id="KAK4604077.1"/>
    </source>
</evidence>